<reference evidence="2 3" key="1">
    <citation type="submission" date="2023-08" db="EMBL/GenBank/DDBJ databases">
        <title>Black Yeasts Isolated from many extreme environments.</title>
        <authorList>
            <person name="Coleine C."/>
            <person name="Stajich J.E."/>
            <person name="Selbmann L."/>
        </authorList>
    </citation>
    <scope>NUCLEOTIDE SEQUENCE [LARGE SCALE GENOMIC DNA]</scope>
    <source>
        <strain evidence="2 3">CCFEE 5792</strain>
    </source>
</reference>
<evidence type="ECO:0000313" key="3">
    <source>
        <dbReference type="Proteomes" id="UP001358417"/>
    </source>
</evidence>
<feature type="region of interest" description="Disordered" evidence="1">
    <location>
        <begin position="1"/>
        <end position="36"/>
    </location>
</feature>
<evidence type="ECO:0000256" key="1">
    <source>
        <dbReference type="SAM" id="MobiDB-lite"/>
    </source>
</evidence>
<dbReference type="EMBL" id="JAVRRD010000034">
    <property type="protein sequence ID" value="KAK5045770.1"/>
    <property type="molecule type" value="Genomic_DNA"/>
</dbReference>
<sequence>MSDEEYQDKATPPSSEAEVHDQDGENAADAPTTRRRMIQPINEAMLTPGQLIMNGNLRFINNQAEKIIAMTSEDAPQRRNEVVPNSKEFPTQTRGFLHPSIPLTCPSESTSTTKTKWCLQKLWRGH</sequence>
<accession>A0AAV9MVT7</accession>
<feature type="region of interest" description="Disordered" evidence="1">
    <location>
        <begin position="72"/>
        <end position="100"/>
    </location>
</feature>
<gene>
    <name evidence="2" type="ORF">LTR84_008862</name>
</gene>
<comment type="caution">
    <text evidence="2">The sequence shown here is derived from an EMBL/GenBank/DDBJ whole genome shotgun (WGS) entry which is preliminary data.</text>
</comment>
<dbReference type="RefSeq" id="XP_064701381.1">
    <property type="nucleotide sequence ID" value="XM_064852406.1"/>
</dbReference>
<proteinExistence type="predicted"/>
<protein>
    <submittedName>
        <fullName evidence="2">Uncharacterized protein</fullName>
    </submittedName>
</protein>
<dbReference type="GeneID" id="89977024"/>
<dbReference type="Proteomes" id="UP001358417">
    <property type="component" value="Unassembled WGS sequence"/>
</dbReference>
<dbReference type="AlphaFoldDB" id="A0AAV9MVT7"/>
<keyword evidence="3" id="KW-1185">Reference proteome</keyword>
<name>A0AAV9MVT7_9EURO</name>
<organism evidence="2 3">
    <name type="scientific">Exophiala bonariae</name>
    <dbReference type="NCBI Taxonomy" id="1690606"/>
    <lineage>
        <taxon>Eukaryota</taxon>
        <taxon>Fungi</taxon>
        <taxon>Dikarya</taxon>
        <taxon>Ascomycota</taxon>
        <taxon>Pezizomycotina</taxon>
        <taxon>Eurotiomycetes</taxon>
        <taxon>Chaetothyriomycetidae</taxon>
        <taxon>Chaetothyriales</taxon>
        <taxon>Herpotrichiellaceae</taxon>
        <taxon>Exophiala</taxon>
    </lineage>
</organism>
<evidence type="ECO:0000313" key="2">
    <source>
        <dbReference type="EMBL" id="KAK5045770.1"/>
    </source>
</evidence>